<dbReference type="EMBL" id="CAACVS010000170">
    <property type="protein sequence ID" value="VEU38486.1"/>
    <property type="molecule type" value="Genomic_DNA"/>
</dbReference>
<evidence type="ECO:0000256" key="1">
    <source>
        <dbReference type="SAM" id="MobiDB-lite"/>
    </source>
</evidence>
<feature type="region of interest" description="Disordered" evidence="1">
    <location>
        <begin position="61"/>
        <end position="81"/>
    </location>
</feature>
<gene>
    <name evidence="2" type="ORF">PSNMU_V1.4_AUG-EV-PASAV3_0053290</name>
</gene>
<organism evidence="2 3">
    <name type="scientific">Pseudo-nitzschia multistriata</name>
    <dbReference type="NCBI Taxonomy" id="183589"/>
    <lineage>
        <taxon>Eukaryota</taxon>
        <taxon>Sar</taxon>
        <taxon>Stramenopiles</taxon>
        <taxon>Ochrophyta</taxon>
        <taxon>Bacillariophyta</taxon>
        <taxon>Bacillariophyceae</taxon>
        <taxon>Bacillariophycidae</taxon>
        <taxon>Bacillariales</taxon>
        <taxon>Bacillariaceae</taxon>
        <taxon>Pseudo-nitzschia</taxon>
    </lineage>
</organism>
<sequence>MNDIAKTQDDSTLYMPSMYDSEEEEDARDENTCSEIQRSEPRRRHSRYSLMRCLAWSEAEDDIEEKKSSNGKEDQVDEDQQMFVIQNNSVGCISFNSVHSAHIDSIHRPSGNEIRPVHWIQRVSSDNKIDSYLSGKKENDAFSKC</sequence>
<name>A0A448Z8Z7_9STRA</name>
<feature type="region of interest" description="Disordered" evidence="1">
    <location>
        <begin position="1"/>
        <end position="45"/>
    </location>
</feature>
<proteinExistence type="predicted"/>
<feature type="compositionally biased region" description="Basic and acidic residues" evidence="1">
    <location>
        <begin position="64"/>
        <end position="74"/>
    </location>
</feature>
<dbReference type="Proteomes" id="UP000291116">
    <property type="component" value="Unassembled WGS sequence"/>
</dbReference>
<evidence type="ECO:0000313" key="2">
    <source>
        <dbReference type="EMBL" id="VEU38486.1"/>
    </source>
</evidence>
<keyword evidence="3" id="KW-1185">Reference proteome</keyword>
<dbReference type="AlphaFoldDB" id="A0A448Z8Z7"/>
<reference evidence="2 3" key="1">
    <citation type="submission" date="2019-01" db="EMBL/GenBank/DDBJ databases">
        <authorList>
            <person name="Ferrante I. M."/>
        </authorList>
    </citation>
    <scope>NUCLEOTIDE SEQUENCE [LARGE SCALE GENOMIC DNA]</scope>
    <source>
        <strain evidence="2 3">B856</strain>
    </source>
</reference>
<protein>
    <submittedName>
        <fullName evidence="2">Uncharacterized protein</fullName>
    </submittedName>
</protein>
<evidence type="ECO:0000313" key="3">
    <source>
        <dbReference type="Proteomes" id="UP000291116"/>
    </source>
</evidence>
<accession>A0A448Z8Z7</accession>